<gene>
    <name evidence="2" type="ORF">NJF43_15480</name>
</gene>
<dbReference type="RefSeq" id="WP_253163963.1">
    <property type="nucleotide sequence ID" value="NZ_JAMYBS010000020.1"/>
</dbReference>
<protein>
    <submittedName>
        <fullName evidence="2">Phage holin family protein</fullName>
    </submittedName>
</protein>
<sequence>MAEPTSTGALAVGIAGAGLAGVMAGIDGAMAIGSLCGALIYFASAKEMTLGPRLMYFAISWVMGYLAAPAVARAELFGIGPIEIPALAAFICSALIVTITLAAIRQRRGVEGSNG</sequence>
<keyword evidence="1" id="KW-0812">Transmembrane</keyword>
<dbReference type="Proteomes" id="UP001165292">
    <property type="component" value="Unassembled WGS sequence"/>
</dbReference>
<evidence type="ECO:0000313" key="2">
    <source>
        <dbReference type="EMBL" id="MCO7546159.1"/>
    </source>
</evidence>
<comment type="caution">
    <text evidence="2">The sequence shown here is derived from an EMBL/GenBank/DDBJ whole genome shotgun (WGS) entry which is preliminary data.</text>
</comment>
<dbReference type="InterPro" id="IPR032637">
    <property type="entry name" value="Phage_holin-like"/>
</dbReference>
<dbReference type="Pfam" id="PF16931">
    <property type="entry name" value="Phage_holin_8"/>
    <property type="match status" value="1"/>
</dbReference>
<keyword evidence="1" id="KW-0472">Membrane</keyword>
<dbReference type="EMBL" id="JAMYBS010000020">
    <property type="protein sequence ID" value="MCO7546159.1"/>
    <property type="molecule type" value="Genomic_DNA"/>
</dbReference>
<accession>A0AA42BFD6</accession>
<feature type="transmembrane region" description="Helical" evidence="1">
    <location>
        <begin position="84"/>
        <end position="104"/>
    </location>
</feature>
<reference evidence="2" key="1">
    <citation type="submission" date="2022-06" db="EMBL/GenBank/DDBJ databases">
        <title>Detection of beta-lactamases in bacteria of animal origin.</title>
        <authorList>
            <person name="Mlynarcik P."/>
            <person name="Zdarska V."/>
            <person name="Chudobova H."/>
            <person name="Prochazkova P."/>
            <person name="Hricova K."/>
            <person name="Mezerova K."/>
            <person name="Bardon J."/>
            <person name="Dolejska M."/>
            <person name="Sukkar I."/>
            <person name="Kolar M."/>
        </authorList>
    </citation>
    <scope>NUCLEOTIDE SEQUENCE</scope>
    <source>
        <strain evidence="2">S 300-3</strain>
    </source>
</reference>
<feature type="transmembrane region" description="Helical" evidence="1">
    <location>
        <begin position="12"/>
        <end position="42"/>
    </location>
</feature>
<keyword evidence="1" id="KW-1133">Transmembrane helix</keyword>
<evidence type="ECO:0000313" key="3">
    <source>
        <dbReference type="Proteomes" id="UP001165292"/>
    </source>
</evidence>
<dbReference type="AlphaFoldDB" id="A0AA42BFD6"/>
<proteinExistence type="predicted"/>
<evidence type="ECO:0000256" key="1">
    <source>
        <dbReference type="SAM" id="Phobius"/>
    </source>
</evidence>
<name>A0AA42BFD6_9GAMM</name>
<organism evidence="2 3">
    <name type="scientific">Stutzerimonas nitrititolerans</name>
    <dbReference type="NCBI Taxonomy" id="2482751"/>
    <lineage>
        <taxon>Bacteria</taxon>
        <taxon>Pseudomonadati</taxon>
        <taxon>Pseudomonadota</taxon>
        <taxon>Gammaproteobacteria</taxon>
        <taxon>Pseudomonadales</taxon>
        <taxon>Pseudomonadaceae</taxon>
        <taxon>Stutzerimonas</taxon>
    </lineage>
</organism>
<feature type="transmembrane region" description="Helical" evidence="1">
    <location>
        <begin position="54"/>
        <end position="72"/>
    </location>
</feature>